<evidence type="ECO:0000256" key="1">
    <source>
        <dbReference type="SAM" id="Coils"/>
    </source>
</evidence>
<evidence type="ECO:0000256" key="2">
    <source>
        <dbReference type="SAM" id="MobiDB-lite"/>
    </source>
</evidence>
<dbReference type="InterPro" id="IPR050445">
    <property type="entry name" value="Bact_polysacc_biosynth/exp"/>
</dbReference>
<gene>
    <name evidence="4" type="ORF">BCF33_1334</name>
</gene>
<proteinExistence type="predicted"/>
<feature type="region of interest" description="Disordered" evidence="2">
    <location>
        <begin position="121"/>
        <end position="158"/>
    </location>
</feature>
<dbReference type="Gene3D" id="1.20.120.1490">
    <property type="match status" value="1"/>
</dbReference>
<keyword evidence="3" id="KW-1133">Transmembrane helix</keyword>
<keyword evidence="3" id="KW-0472">Membrane</keyword>
<dbReference type="EMBL" id="PVTT01000001">
    <property type="protein sequence ID" value="PRY95710.1"/>
    <property type="molecule type" value="Genomic_DNA"/>
</dbReference>
<protein>
    <submittedName>
        <fullName evidence="4">Capsular polysaccharide transport system permease protein</fullName>
    </submittedName>
</protein>
<dbReference type="GO" id="GO:0005886">
    <property type="term" value="C:plasma membrane"/>
    <property type="evidence" value="ECO:0007669"/>
    <property type="project" value="TreeGrafter"/>
</dbReference>
<dbReference type="RefSeq" id="WP_106160057.1">
    <property type="nucleotide sequence ID" value="NZ_PVTT01000001.1"/>
</dbReference>
<dbReference type="AlphaFoldDB" id="A0A2T0X9T9"/>
<name>A0A2T0X9T9_9RHOB</name>
<evidence type="ECO:0000256" key="3">
    <source>
        <dbReference type="SAM" id="Phobius"/>
    </source>
</evidence>
<dbReference type="PANTHER" id="PTHR32309">
    <property type="entry name" value="TYROSINE-PROTEIN KINASE"/>
    <property type="match status" value="1"/>
</dbReference>
<sequence length="547" mass="59108">MNTTPRAQKFRIRRTGGPGAPRPAGTPGGARQAFDPGLAHAARKADSMAGEVASPTEVAGETEIEAIRREGLTGRQLALARRVAARHRIAVSSDLDAVRQLRARGIDPFAPGGALALAKAPKADADEGPLPGLPTAVPQGEPQVPATRKSDNAPVPAMFSPEERDAQIARMQRDIARRRRRALALLATRLTFFLLVPTLIVGWYFYRIATPMYATHTQMQIKQAEAGTGTGGGGLGGLFSGTSFGSSEDSIAVQGYLTSRDAMIRLDAEQGFTDHFQQPGIDPLNRLPPDAGLEEAYALYDRMVRIGYDPTEGVIRMEVIAADPQVSQRWSEALISYAEERVDNLTLRLREGQLEGAEDSFREAEEAMNGARANVLRLQELNGIADGEAVVQARLAQVAELEGQLVLKRLQLEALLDNARPNQARVDGLRADIGRLEEAVAALNAEVLESGDDERSLARVASELAVAEAELMTRQLMLTQAMEQLTTARIEAGRQTRYLSLGVEPVPPDVPTYPRAFENTILAFLIFAGVYLLISLTGAILREQVGA</sequence>
<dbReference type="GO" id="GO:0004713">
    <property type="term" value="F:protein tyrosine kinase activity"/>
    <property type="evidence" value="ECO:0007669"/>
    <property type="project" value="TreeGrafter"/>
</dbReference>
<keyword evidence="3" id="KW-0812">Transmembrane</keyword>
<evidence type="ECO:0000313" key="5">
    <source>
        <dbReference type="Proteomes" id="UP000238801"/>
    </source>
</evidence>
<feature type="region of interest" description="Disordered" evidence="2">
    <location>
        <begin position="1"/>
        <end position="34"/>
    </location>
</feature>
<keyword evidence="1" id="KW-0175">Coiled coil</keyword>
<feature type="coiled-coil region" evidence="1">
    <location>
        <begin position="354"/>
        <end position="446"/>
    </location>
</feature>
<reference evidence="4 5" key="1">
    <citation type="submission" date="2018-03" db="EMBL/GenBank/DDBJ databases">
        <title>Genomic Encyclopedia of Archaeal and Bacterial Type Strains, Phase II (KMG-II): from individual species to whole genera.</title>
        <authorList>
            <person name="Goeker M."/>
        </authorList>
    </citation>
    <scope>NUCLEOTIDE SEQUENCE [LARGE SCALE GENOMIC DNA]</scope>
    <source>
        <strain evidence="4 5">DSM 29318</strain>
    </source>
</reference>
<feature type="transmembrane region" description="Helical" evidence="3">
    <location>
        <begin position="182"/>
        <end position="206"/>
    </location>
</feature>
<feature type="compositionally biased region" description="Low complexity" evidence="2">
    <location>
        <begin position="22"/>
        <end position="31"/>
    </location>
</feature>
<organism evidence="4 5">
    <name type="scientific">Hasllibacter halocynthiae</name>
    <dbReference type="NCBI Taxonomy" id="595589"/>
    <lineage>
        <taxon>Bacteria</taxon>
        <taxon>Pseudomonadati</taxon>
        <taxon>Pseudomonadota</taxon>
        <taxon>Alphaproteobacteria</taxon>
        <taxon>Rhodobacterales</taxon>
        <taxon>Roseobacteraceae</taxon>
        <taxon>Hasllibacter</taxon>
    </lineage>
</organism>
<dbReference type="Proteomes" id="UP000238801">
    <property type="component" value="Unassembled WGS sequence"/>
</dbReference>
<feature type="transmembrane region" description="Helical" evidence="3">
    <location>
        <begin position="521"/>
        <end position="541"/>
    </location>
</feature>
<comment type="caution">
    <text evidence="4">The sequence shown here is derived from an EMBL/GenBank/DDBJ whole genome shotgun (WGS) entry which is preliminary data.</text>
</comment>
<dbReference type="OrthoDB" id="7810642at2"/>
<dbReference type="PANTHER" id="PTHR32309:SF13">
    <property type="entry name" value="FERRIC ENTEROBACTIN TRANSPORT PROTEIN FEPE"/>
    <property type="match status" value="1"/>
</dbReference>
<evidence type="ECO:0000313" key="4">
    <source>
        <dbReference type="EMBL" id="PRY95710.1"/>
    </source>
</evidence>
<keyword evidence="5" id="KW-1185">Reference proteome</keyword>
<accession>A0A2T0X9T9</accession>